<dbReference type="PANTHER" id="PTHR30183">
    <property type="entry name" value="MOLYBDENUM TRANSPORT SYSTEM PERMEASE PROTEIN MODB"/>
    <property type="match status" value="1"/>
</dbReference>
<dbReference type="NCBIfam" id="TIGR02141">
    <property type="entry name" value="modB_ABC"/>
    <property type="match status" value="1"/>
</dbReference>
<evidence type="ECO:0000256" key="1">
    <source>
        <dbReference type="ARBA" id="ARBA00004651"/>
    </source>
</evidence>
<comment type="subcellular location">
    <subcellularLocation>
        <location evidence="1">Cell membrane</location>
        <topology evidence="1">Multi-pass membrane protein</topology>
    </subcellularLocation>
</comment>
<feature type="transmembrane region" description="Helical" evidence="8">
    <location>
        <begin position="126"/>
        <end position="147"/>
    </location>
</feature>
<evidence type="ECO:0000259" key="9">
    <source>
        <dbReference type="PROSITE" id="PS50928"/>
    </source>
</evidence>
<evidence type="ECO:0000256" key="4">
    <source>
        <dbReference type="ARBA" id="ARBA00022505"/>
    </source>
</evidence>
<evidence type="ECO:0000256" key="7">
    <source>
        <dbReference type="ARBA" id="ARBA00023136"/>
    </source>
</evidence>
<dbReference type="PANTHER" id="PTHR30183:SF8">
    <property type="entry name" value="MOLYBDENUM TRANSPORT SYSTEM PERMEASE"/>
    <property type="match status" value="1"/>
</dbReference>
<feature type="non-terminal residue" evidence="10">
    <location>
        <position position="1"/>
    </location>
</feature>
<keyword evidence="6 8" id="KW-1133">Transmembrane helix</keyword>
<keyword evidence="3" id="KW-1003">Cell membrane</keyword>
<dbReference type="InterPro" id="IPR011867">
    <property type="entry name" value="ModB_ABC"/>
</dbReference>
<dbReference type="InterPro" id="IPR000515">
    <property type="entry name" value="MetI-like"/>
</dbReference>
<evidence type="ECO:0000256" key="2">
    <source>
        <dbReference type="ARBA" id="ARBA00022448"/>
    </source>
</evidence>
<keyword evidence="5 8" id="KW-0812">Transmembrane</keyword>
<dbReference type="PROSITE" id="PS50928">
    <property type="entry name" value="ABC_TM1"/>
    <property type="match status" value="1"/>
</dbReference>
<evidence type="ECO:0000256" key="5">
    <source>
        <dbReference type="ARBA" id="ARBA00022692"/>
    </source>
</evidence>
<feature type="transmembrane region" description="Helical" evidence="8">
    <location>
        <begin position="177"/>
        <end position="195"/>
    </location>
</feature>
<dbReference type="AlphaFoldDB" id="A0A382B4W0"/>
<evidence type="ECO:0000256" key="6">
    <source>
        <dbReference type="ARBA" id="ARBA00022989"/>
    </source>
</evidence>
<organism evidence="10">
    <name type="scientific">marine metagenome</name>
    <dbReference type="NCBI Taxonomy" id="408172"/>
    <lineage>
        <taxon>unclassified sequences</taxon>
        <taxon>metagenomes</taxon>
        <taxon>ecological metagenomes</taxon>
    </lineage>
</organism>
<gene>
    <name evidence="10" type="ORF">METZ01_LOCUS161405</name>
</gene>
<dbReference type="CDD" id="cd06261">
    <property type="entry name" value="TM_PBP2"/>
    <property type="match status" value="1"/>
</dbReference>
<feature type="transmembrane region" description="Helical" evidence="8">
    <location>
        <begin position="65"/>
        <end position="82"/>
    </location>
</feature>
<dbReference type="Gene3D" id="1.10.3720.10">
    <property type="entry name" value="MetI-like"/>
    <property type="match status" value="1"/>
</dbReference>
<evidence type="ECO:0000256" key="8">
    <source>
        <dbReference type="SAM" id="Phobius"/>
    </source>
</evidence>
<evidence type="ECO:0000256" key="3">
    <source>
        <dbReference type="ARBA" id="ARBA00022475"/>
    </source>
</evidence>
<keyword evidence="2" id="KW-0813">Transport</keyword>
<dbReference type="GO" id="GO:0015098">
    <property type="term" value="F:molybdate ion transmembrane transporter activity"/>
    <property type="evidence" value="ECO:0007669"/>
    <property type="project" value="InterPro"/>
</dbReference>
<reference evidence="10" key="1">
    <citation type="submission" date="2018-05" db="EMBL/GenBank/DDBJ databases">
        <authorList>
            <person name="Lanie J.A."/>
            <person name="Ng W.-L."/>
            <person name="Kazmierczak K.M."/>
            <person name="Andrzejewski T.M."/>
            <person name="Davidsen T.M."/>
            <person name="Wayne K.J."/>
            <person name="Tettelin H."/>
            <person name="Glass J.I."/>
            <person name="Rusch D."/>
            <person name="Podicherti R."/>
            <person name="Tsui H.-C.T."/>
            <person name="Winkler M.E."/>
        </authorList>
    </citation>
    <scope>NUCLEOTIDE SEQUENCE</scope>
</reference>
<proteinExistence type="predicted"/>
<dbReference type="SUPFAM" id="SSF161098">
    <property type="entry name" value="MetI-like"/>
    <property type="match status" value="1"/>
</dbReference>
<dbReference type="Pfam" id="PF00528">
    <property type="entry name" value="BPD_transp_1"/>
    <property type="match status" value="1"/>
</dbReference>
<name>A0A382B4W0_9ZZZZ</name>
<accession>A0A382B4W0</accession>
<protein>
    <recommendedName>
        <fullName evidence="9">ABC transmembrane type-1 domain-containing protein</fullName>
    </recommendedName>
</protein>
<keyword evidence="4" id="KW-0500">Molybdenum</keyword>
<feature type="domain" description="ABC transmembrane type-1" evidence="9">
    <location>
        <begin position="1"/>
        <end position="195"/>
    </location>
</feature>
<keyword evidence="7 8" id="KW-0472">Membrane</keyword>
<sequence>VLLILATPLAWWLARTQSTVKTVIETTVALPLVLPPTVIGFYLLILLGPYGALGKAWVSLTGESLTFSFSGLVVASIIYSLPFAVQPLQYAFESLGRRNLEAAWTLGASPLDAFFSVAMPQSARGYLNAAVMSFAHTLGEFGIVLMVGGNIPGETRVISIAIYDHVESLNYSSAHRLSAILLVFAFLALLSLFVVNRKWSKK</sequence>
<evidence type="ECO:0000313" key="10">
    <source>
        <dbReference type="EMBL" id="SVB08551.1"/>
    </source>
</evidence>
<dbReference type="InterPro" id="IPR035906">
    <property type="entry name" value="MetI-like_sf"/>
</dbReference>
<dbReference type="EMBL" id="UINC01028121">
    <property type="protein sequence ID" value="SVB08551.1"/>
    <property type="molecule type" value="Genomic_DNA"/>
</dbReference>
<feature type="transmembrane region" description="Helical" evidence="8">
    <location>
        <begin position="28"/>
        <end position="53"/>
    </location>
</feature>
<dbReference type="GO" id="GO:0005886">
    <property type="term" value="C:plasma membrane"/>
    <property type="evidence" value="ECO:0007669"/>
    <property type="project" value="UniProtKB-SubCell"/>
</dbReference>